<dbReference type="GO" id="GO:0004252">
    <property type="term" value="F:serine-type endopeptidase activity"/>
    <property type="evidence" value="ECO:0007669"/>
    <property type="project" value="InterPro"/>
</dbReference>
<keyword evidence="1" id="KW-1015">Disulfide bond</keyword>
<organism evidence="4">
    <name type="scientific">Ectomocoris sp</name>
    <dbReference type="NCBI Taxonomy" id="3104572"/>
    <lineage>
        <taxon>Eukaryota</taxon>
        <taxon>Metazoa</taxon>
        <taxon>Ecdysozoa</taxon>
        <taxon>Arthropoda</taxon>
        <taxon>Hexapoda</taxon>
        <taxon>Insecta</taxon>
        <taxon>Pterygota</taxon>
        <taxon>Neoptera</taxon>
        <taxon>Paraneoptera</taxon>
        <taxon>Hemiptera</taxon>
        <taxon>Heteroptera</taxon>
        <taxon>Panheteroptera</taxon>
        <taxon>Cimicomorpha</taxon>
        <taxon>Reduviidae</taxon>
        <taxon>Peiratinae</taxon>
        <taxon>Ectomocoris</taxon>
    </lineage>
</organism>
<protein>
    <submittedName>
        <fullName evidence="4">Venom S1 protease 27</fullName>
    </submittedName>
</protein>
<sequence length="535" mass="59728">MSPIVFLILTCYISITYGLLENYDIVLRVGQPYDKIVTPGYPDTPVPYNSIIQWNFIVETHSTIKVACNDIRMGQPGPWTDECEHIHLSFDDESGTTKVCGRNKGGHAFKSKGPKLTVKMVANEGSGHVQCTAYNSGEPEPTIINLEPTDGVQIIATPMTPVPNLDKMWILRSTPSSRISFQCSISLGNDKQCYKDILTIDNGEKVKKYCNDDNETFFTLKNYAKVRIMLNEFGDRQFKCIVQAVTGPNANQFQNIVDEDVDSSEFGVTPGRKSTTCDCGRANKTPARITRGDEAGENEFPWMVFLKIYSPINGGYSVSLCGASIITKRHVLTAAHCVVEYPGPVAARPEHIRMVFAEHNKHVTSGKEIEMEGEKLFIHENYIKHRTHDIAIIFTKDTIEFGPLIGPICLSPVQLPIINTRLQILGWGQTETGESSDFLRKSKATVIDRLLCSMAEWEICTHSKPSATCFGDSGGPQVWVDPETNRYTQVSLASKAHKDCYSGPNTQTDVQYFFNWIEDTIKKSDPSQLICQKIN</sequence>
<accession>A0AB38ZEE8</accession>
<dbReference type="SMART" id="SM00020">
    <property type="entry name" value="Tryp_SPc"/>
    <property type="match status" value="1"/>
</dbReference>
<dbReference type="InterPro" id="IPR018114">
    <property type="entry name" value="TRYPSIN_HIS"/>
</dbReference>
<dbReference type="PRINTS" id="PR00722">
    <property type="entry name" value="CHYMOTRYPSIN"/>
</dbReference>
<dbReference type="InterPro" id="IPR009003">
    <property type="entry name" value="Peptidase_S1_PA"/>
</dbReference>
<dbReference type="Gene3D" id="2.40.10.10">
    <property type="entry name" value="Trypsin-like serine proteases"/>
    <property type="match status" value="1"/>
</dbReference>
<dbReference type="InterPro" id="IPR043504">
    <property type="entry name" value="Peptidase_S1_PA_chymotrypsin"/>
</dbReference>
<dbReference type="PANTHER" id="PTHR24252">
    <property type="entry name" value="ACROSIN-RELATED"/>
    <property type="match status" value="1"/>
</dbReference>
<dbReference type="InterPro" id="IPR001254">
    <property type="entry name" value="Trypsin_dom"/>
</dbReference>
<evidence type="ECO:0000259" key="3">
    <source>
        <dbReference type="PROSITE" id="PS50240"/>
    </source>
</evidence>
<keyword evidence="4" id="KW-0378">Hydrolase</keyword>
<dbReference type="PANTHER" id="PTHR24252:SF7">
    <property type="entry name" value="HYALIN"/>
    <property type="match status" value="1"/>
</dbReference>
<keyword evidence="2" id="KW-0732">Signal</keyword>
<evidence type="ECO:0000256" key="2">
    <source>
        <dbReference type="SAM" id="SignalP"/>
    </source>
</evidence>
<proteinExistence type="evidence at transcript level"/>
<dbReference type="GO" id="GO:0006508">
    <property type="term" value="P:proteolysis"/>
    <property type="evidence" value="ECO:0007669"/>
    <property type="project" value="UniProtKB-KW"/>
</dbReference>
<dbReference type="EMBL" id="PP510824">
    <property type="protein sequence ID" value="WXH71749.1"/>
    <property type="molecule type" value="mRNA"/>
</dbReference>
<dbReference type="InterPro" id="IPR001314">
    <property type="entry name" value="Peptidase_S1A"/>
</dbReference>
<keyword evidence="4" id="KW-0645">Protease</keyword>
<dbReference type="SUPFAM" id="SSF50494">
    <property type="entry name" value="Trypsin-like serine proteases"/>
    <property type="match status" value="1"/>
</dbReference>
<dbReference type="Pfam" id="PF00089">
    <property type="entry name" value="Trypsin"/>
    <property type="match status" value="1"/>
</dbReference>
<reference evidence="4" key="1">
    <citation type="submission" date="2024-03" db="EMBL/GenBank/DDBJ databases">
        <authorList>
            <person name="Jin J.A."/>
            <person name="King G.A."/>
            <person name="Walker A."/>
        </authorList>
    </citation>
    <scope>NUCLEOTIDE SEQUENCE</scope>
</reference>
<evidence type="ECO:0000313" key="4">
    <source>
        <dbReference type="EMBL" id="WXH71749.1"/>
    </source>
</evidence>
<dbReference type="CDD" id="cd00190">
    <property type="entry name" value="Tryp_SPc"/>
    <property type="match status" value="1"/>
</dbReference>
<dbReference type="FunFam" id="2.40.10.10:FF:000068">
    <property type="entry name" value="transmembrane protease serine 2"/>
    <property type="match status" value="1"/>
</dbReference>
<name>A0AB38ZEE8_9HEMI</name>
<dbReference type="AlphaFoldDB" id="A0AB38ZEE8"/>
<dbReference type="PROSITE" id="PS50240">
    <property type="entry name" value="TRYPSIN_DOM"/>
    <property type="match status" value="1"/>
</dbReference>
<feature type="chain" id="PRO_5044189999" evidence="2">
    <location>
        <begin position="19"/>
        <end position="535"/>
    </location>
</feature>
<evidence type="ECO:0000256" key="1">
    <source>
        <dbReference type="ARBA" id="ARBA00023157"/>
    </source>
</evidence>
<dbReference type="Gene3D" id="2.60.120.290">
    <property type="entry name" value="Spermadhesin, CUB domain"/>
    <property type="match status" value="1"/>
</dbReference>
<dbReference type="PROSITE" id="PS00134">
    <property type="entry name" value="TRYPSIN_HIS"/>
    <property type="match status" value="1"/>
</dbReference>
<feature type="signal peptide" evidence="2">
    <location>
        <begin position="1"/>
        <end position="18"/>
    </location>
</feature>
<dbReference type="SUPFAM" id="SSF49854">
    <property type="entry name" value="Spermadhesin, CUB domain"/>
    <property type="match status" value="2"/>
</dbReference>
<feature type="domain" description="Peptidase S1" evidence="3">
    <location>
        <begin position="289"/>
        <end position="522"/>
    </location>
</feature>
<dbReference type="InterPro" id="IPR035914">
    <property type="entry name" value="Sperma_CUB_dom_sf"/>
</dbReference>